<reference evidence="3 4" key="2">
    <citation type="submission" date="2018-11" db="EMBL/GenBank/DDBJ databases">
        <authorList>
            <consortium name="Pathogen Informatics"/>
        </authorList>
    </citation>
    <scope>NUCLEOTIDE SEQUENCE [LARGE SCALE GENOMIC DNA]</scope>
</reference>
<protein>
    <submittedName>
        <fullName evidence="5">G_PROTEIN_RECEP_F1_2 domain-containing protein</fullName>
    </submittedName>
</protein>
<dbReference type="EMBL" id="UYSL01019973">
    <property type="protein sequence ID" value="VDL71772.1"/>
    <property type="molecule type" value="Genomic_DNA"/>
</dbReference>
<feature type="compositionally biased region" description="Low complexity" evidence="1">
    <location>
        <begin position="203"/>
        <end position="213"/>
    </location>
</feature>
<feature type="transmembrane region" description="Helical" evidence="2">
    <location>
        <begin position="487"/>
        <end position="508"/>
    </location>
</feature>
<gene>
    <name evidence="3" type="ORF">NBR_LOCUS8183</name>
</gene>
<dbReference type="Proteomes" id="UP000271162">
    <property type="component" value="Unassembled WGS sequence"/>
</dbReference>
<organism evidence="5">
    <name type="scientific">Nippostrongylus brasiliensis</name>
    <name type="common">Rat hookworm</name>
    <dbReference type="NCBI Taxonomy" id="27835"/>
    <lineage>
        <taxon>Eukaryota</taxon>
        <taxon>Metazoa</taxon>
        <taxon>Ecdysozoa</taxon>
        <taxon>Nematoda</taxon>
        <taxon>Chromadorea</taxon>
        <taxon>Rhabditida</taxon>
        <taxon>Rhabditina</taxon>
        <taxon>Rhabditomorpha</taxon>
        <taxon>Strongyloidea</taxon>
        <taxon>Heligmosomidae</taxon>
        <taxon>Nippostrongylus</taxon>
    </lineage>
</organism>
<keyword evidence="2" id="KW-0472">Membrane</keyword>
<evidence type="ECO:0000313" key="3">
    <source>
        <dbReference type="EMBL" id="VDL71772.1"/>
    </source>
</evidence>
<feature type="region of interest" description="Disordered" evidence="1">
    <location>
        <begin position="375"/>
        <end position="394"/>
    </location>
</feature>
<feature type="region of interest" description="Disordered" evidence="1">
    <location>
        <begin position="167"/>
        <end position="275"/>
    </location>
</feature>
<evidence type="ECO:0000313" key="4">
    <source>
        <dbReference type="Proteomes" id="UP000271162"/>
    </source>
</evidence>
<feature type="compositionally biased region" description="Acidic residues" evidence="1">
    <location>
        <begin position="142"/>
        <end position="154"/>
    </location>
</feature>
<dbReference type="AlphaFoldDB" id="A0A158QYA8"/>
<feature type="compositionally biased region" description="Polar residues" evidence="1">
    <location>
        <begin position="252"/>
        <end position="263"/>
    </location>
</feature>
<dbReference type="WBParaSite" id="NBR_0000818201-mRNA-1">
    <property type="protein sequence ID" value="NBR_0000818201-mRNA-1"/>
    <property type="gene ID" value="NBR_0000818201"/>
</dbReference>
<evidence type="ECO:0000256" key="2">
    <source>
        <dbReference type="SAM" id="Phobius"/>
    </source>
</evidence>
<keyword evidence="4" id="KW-1185">Reference proteome</keyword>
<keyword evidence="2" id="KW-0812">Transmembrane</keyword>
<proteinExistence type="predicted"/>
<keyword evidence="2" id="KW-1133">Transmembrane helix</keyword>
<name>A0A158QYA8_NIPBR</name>
<evidence type="ECO:0000256" key="1">
    <source>
        <dbReference type="SAM" id="MobiDB-lite"/>
    </source>
</evidence>
<sequence>MAFQEVGTLSRLSGATAADLHCAHKVISPMRMAGSSSSSFGADELLRRRSIDVMRNPFQTSEGSPPVNYFDEQYNHRLKRAMLLQAELNQQLKPSKHKKKIPTVQNFETTMVTLTNTQLLPGEGDPLRMKTIRNRVEPMSDTSEDEEDMLEIDIDSPPLVYITKIQQRGQKDGDVEPPFTVEKPKKRKGKGKGKKKKKKPEESTTPAPTTEDSTTTKKRKGHRRKQNKEKNRTGTEQTKSPRHLVSAPGHQRFTTPRPHQSSFLHGVIDPKDPRFSNKGQIRGYPMHIASRKPTPSTRLSEETRLMWEMDELNYTTHAAAQTTVITELKTKDEEIQPTAFVHLVLPSAEIPSTTEAPRRSFYETHQLSTWRITKPPTTTTTTTTILPPTPRTPWVPIGVKTEEEKRFEEAQAPRGQHREKSTLEQLNNEVPTSTALPIMLQLSTFSSSATCIARTMFDLWCACQLLTLFPYMIGVCVARRSLFVSHLVLDILLLVIGFVYTNILTNYYTNYSQIIMKSSKCCPAALRQVTFKHKSNHFLIFLKERKAGELS</sequence>
<reference evidence="5" key="1">
    <citation type="submission" date="2016-04" db="UniProtKB">
        <authorList>
            <consortium name="WormBaseParasite"/>
        </authorList>
    </citation>
    <scope>IDENTIFICATION</scope>
</reference>
<evidence type="ECO:0000313" key="5">
    <source>
        <dbReference type="WBParaSite" id="NBR_0000818201-mRNA-1"/>
    </source>
</evidence>
<feature type="compositionally biased region" description="Low complexity" evidence="1">
    <location>
        <begin position="375"/>
        <end position="386"/>
    </location>
</feature>
<feature type="compositionally biased region" description="Basic residues" evidence="1">
    <location>
        <begin position="216"/>
        <end position="227"/>
    </location>
</feature>
<feature type="region of interest" description="Disordered" evidence="1">
    <location>
        <begin position="136"/>
        <end position="155"/>
    </location>
</feature>
<feature type="compositionally biased region" description="Basic residues" evidence="1">
    <location>
        <begin position="184"/>
        <end position="198"/>
    </location>
</feature>
<accession>A0A158QYA8</accession>